<dbReference type="KEGG" id="mri:Mal4_11500"/>
<proteinExistence type="predicted"/>
<evidence type="ECO:0000313" key="4">
    <source>
        <dbReference type="Proteomes" id="UP000320496"/>
    </source>
</evidence>
<keyword evidence="4" id="KW-1185">Reference proteome</keyword>
<feature type="region of interest" description="Disordered" evidence="1">
    <location>
        <begin position="194"/>
        <end position="260"/>
    </location>
</feature>
<evidence type="ECO:0000256" key="1">
    <source>
        <dbReference type="SAM" id="MobiDB-lite"/>
    </source>
</evidence>
<dbReference type="Proteomes" id="UP000320496">
    <property type="component" value="Chromosome"/>
</dbReference>
<keyword evidence="2" id="KW-0472">Membrane</keyword>
<dbReference type="AlphaFoldDB" id="A0A517Z2X2"/>
<keyword evidence="2" id="KW-0812">Transmembrane</keyword>
<accession>A0A517Z2X2</accession>
<evidence type="ECO:0008006" key="5">
    <source>
        <dbReference type="Google" id="ProtNLM"/>
    </source>
</evidence>
<protein>
    <recommendedName>
        <fullName evidence="5">Zinc finger/thioredoxin putative domain-containing protein</fullName>
    </recommendedName>
</protein>
<evidence type="ECO:0000256" key="2">
    <source>
        <dbReference type="SAM" id="Phobius"/>
    </source>
</evidence>
<feature type="transmembrane region" description="Helical" evidence="2">
    <location>
        <begin position="132"/>
        <end position="150"/>
    </location>
</feature>
<sequence length="343" mass="37146">MRVECPHCNTRYKVREDRVGTIFRCQKCGETVTAVAAADPVELPETFPELATSPPTVPSQPEADEPAASPKKWSLKRIAGVLAAAFGLSVLVGLVSSMAGVFLMLAWALAGIGLTFFGVIRLFIAIEGRQRFWLILKMLLPMIGIKLFYVDPALFNRKTGRAMAWMGIGVLLTLGSMFPASWFVTQTRDALAARRTARATGSDVPPSRQGTAPGETGRPASSPVPGQPPVAGMNPGPGFAPGPGFGPGPGVDPAMMGPGPGMGGPLPIRFFYERLEHPTDEIRQRVEDGFARFRFYRQGTIRINESRQSIEFLASYPPGYEETVQMRAAYGEAGVRLRARPPR</sequence>
<evidence type="ECO:0000313" key="3">
    <source>
        <dbReference type="EMBL" id="QDU36850.1"/>
    </source>
</evidence>
<feature type="transmembrane region" description="Helical" evidence="2">
    <location>
        <begin position="101"/>
        <end position="120"/>
    </location>
</feature>
<keyword evidence="2" id="KW-1133">Transmembrane helix</keyword>
<feature type="transmembrane region" description="Helical" evidence="2">
    <location>
        <begin position="78"/>
        <end position="95"/>
    </location>
</feature>
<feature type="transmembrane region" description="Helical" evidence="2">
    <location>
        <begin position="162"/>
        <end position="185"/>
    </location>
</feature>
<organism evidence="3 4">
    <name type="scientific">Maioricimonas rarisocia</name>
    <dbReference type="NCBI Taxonomy" id="2528026"/>
    <lineage>
        <taxon>Bacteria</taxon>
        <taxon>Pseudomonadati</taxon>
        <taxon>Planctomycetota</taxon>
        <taxon>Planctomycetia</taxon>
        <taxon>Planctomycetales</taxon>
        <taxon>Planctomycetaceae</taxon>
        <taxon>Maioricimonas</taxon>
    </lineage>
</organism>
<gene>
    <name evidence="3" type="ORF">Mal4_11500</name>
</gene>
<dbReference type="Gene3D" id="2.20.28.160">
    <property type="match status" value="1"/>
</dbReference>
<name>A0A517Z2X2_9PLAN</name>
<dbReference type="InterPro" id="IPR011723">
    <property type="entry name" value="Znf/thioredoxin_put"/>
</dbReference>
<dbReference type="EMBL" id="CP036275">
    <property type="protein sequence ID" value="QDU36850.1"/>
    <property type="molecule type" value="Genomic_DNA"/>
</dbReference>
<reference evidence="3 4" key="1">
    <citation type="submission" date="2019-02" db="EMBL/GenBank/DDBJ databases">
        <title>Deep-cultivation of Planctomycetes and their phenomic and genomic characterization uncovers novel biology.</title>
        <authorList>
            <person name="Wiegand S."/>
            <person name="Jogler M."/>
            <person name="Boedeker C."/>
            <person name="Pinto D."/>
            <person name="Vollmers J."/>
            <person name="Rivas-Marin E."/>
            <person name="Kohn T."/>
            <person name="Peeters S.H."/>
            <person name="Heuer A."/>
            <person name="Rast P."/>
            <person name="Oberbeckmann S."/>
            <person name="Bunk B."/>
            <person name="Jeske O."/>
            <person name="Meyerdierks A."/>
            <person name="Storesund J.E."/>
            <person name="Kallscheuer N."/>
            <person name="Luecker S."/>
            <person name="Lage O.M."/>
            <person name="Pohl T."/>
            <person name="Merkel B.J."/>
            <person name="Hornburger P."/>
            <person name="Mueller R.-W."/>
            <person name="Bruemmer F."/>
            <person name="Labrenz M."/>
            <person name="Spormann A.M."/>
            <person name="Op den Camp H."/>
            <person name="Overmann J."/>
            <person name="Amann R."/>
            <person name="Jetten M.S.M."/>
            <person name="Mascher T."/>
            <person name="Medema M.H."/>
            <person name="Devos D.P."/>
            <person name="Kaster A.-K."/>
            <person name="Ovreas L."/>
            <person name="Rohde M."/>
            <person name="Galperin M.Y."/>
            <person name="Jogler C."/>
        </authorList>
    </citation>
    <scope>NUCLEOTIDE SEQUENCE [LARGE SCALE GENOMIC DNA]</scope>
    <source>
        <strain evidence="3 4">Mal4</strain>
    </source>
</reference>
<dbReference type="NCBIfam" id="TIGR02098">
    <property type="entry name" value="MJ0042_CXXC"/>
    <property type="match status" value="1"/>
</dbReference>